<dbReference type="KEGG" id="csl:COCSUDRAFT_62945"/>
<feature type="compositionally biased region" description="Basic and acidic residues" evidence="1">
    <location>
        <begin position="313"/>
        <end position="324"/>
    </location>
</feature>
<keyword evidence="3" id="KW-1185">Reference proteome</keyword>
<evidence type="ECO:0000313" key="2">
    <source>
        <dbReference type="EMBL" id="EIE23410.1"/>
    </source>
</evidence>
<feature type="region of interest" description="Disordered" evidence="1">
    <location>
        <begin position="225"/>
        <end position="255"/>
    </location>
</feature>
<proteinExistence type="predicted"/>
<dbReference type="AlphaFoldDB" id="I0YYE1"/>
<dbReference type="OrthoDB" id="10388017at2759"/>
<dbReference type="EMBL" id="AGSI01000007">
    <property type="protein sequence ID" value="EIE23410.1"/>
    <property type="molecule type" value="Genomic_DNA"/>
</dbReference>
<feature type="compositionally biased region" description="Basic and acidic residues" evidence="1">
    <location>
        <begin position="235"/>
        <end position="245"/>
    </location>
</feature>
<reference evidence="2 3" key="1">
    <citation type="journal article" date="2012" name="Genome Biol.">
        <title>The genome of the polar eukaryotic microalga coccomyxa subellipsoidea reveals traits of cold adaptation.</title>
        <authorList>
            <person name="Blanc G."/>
            <person name="Agarkova I."/>
            <person name="Grimwood J."/>
            <person name="Kuo A."/>
            <person name="Brueggeman A."/>
            <person name="Dunigan D."/>
            <person name="Gurnon J."/>
            <person name="Ladunga I."/>
            <person name="Lindquist E."/>
            <person name="Lucas S."/>
            <person name="Pangilinan J."/>
            <person name="Proschold T."/>
            <person name="Salamov A."/>
            <person name="Schmutz J."/>
            <person name="Weeks D."/>
            <person name="Yamada T."/>
            <person name="Claverie J.M."/>
            <person name="Grigoriev I."/>
            <person name="Van Etten J."/>
            <person name="Lomsadze A."/>
            <person name="Borodovsky M."/>
        </authorList>
    </citation>
    <scope>NUCLEOTIDE SEQUENCE [LARGE SCALE GENOMIC DNA]</scope>
    <source>
        <strain evidence="2 3">C-169</strain>
    </source>
</reference>
<protein>
    <submittedName>
        <fullName evidence="2">Uncharacterized protein</fullName>
    </submittedName>
</protein>
<organism evidence="2 3">
    <name type="scientific">Coccomyxa subellipsoidea (strain C-169)</name>
    <name type="common">Green microalga</name>
    <dbReference type="NCBI Taxonomy" id="574566"/>
    <lineage>
        <taxon>Eukaryota</taxon>
        <taxon>Viridiplantae</taxon>
        <taxon>Chlorophyta</taxon>
        <taxon>core chlorophytes</taxon>
        <taxon>Trebouxiophyceae</taxon>
        <taxon>Trebouxiophyceae incertae sedis</taxon>
        <taxon>Coccomyxaceae</taxon>
        <taxon>Coccomyxa</taxon>
        <taxon>Coccomyxa subellipsoidea</taxon>
    </lineage>
</organism>
<evidence type="ECO:0000313" key="3">
    <source>
        <dbReference type="Proteomes" id="UP000007264"/>
    </source>
</evidence>
<gene>
    <name evidence="2" type="ORF">COCSUDRAFT_62945</name>
</gene>
<feature type="region of interest" description="Disordered" evidence="1">
    <location>
        <begin position="71"/>
        <end position="96"/>
    </location>
</feature>
<comment type="caution">
    <text evidence="2">The sequence shown here is derived from an EMBL/GenBank/DDBJ whole genome shotgun (WGS) entry which is preliminary data.</text>
</comment>
<accession>I0YYE1</accession>
<feature type="compositionally biased region" description="Polar residues" evidence="1">
    <location>
        <begin position="79"/>
        <end position="90"/>
    </location>
</feature>
<dbReference type="GeneID" id="17041402"/>
<dbReference type="RefSeq" id="XP_005647954.1">
    <property type="nucleotide sequence ID" value="XM_005647897.1"/>
</dbReference>
<sequence length="324" mass="34189">MQQAAAEAQHCKQGAQCRLFSTASPGGSNPVQELGAKGNAGMPTWGYVATGAGAGGVYYLYKNKQSVDAESAAARQGGDSYTSPHPTGTSDAVVPVDPPVRIPPFKGEDPVDGTPLCLDDLLGDFAVVVTVDAKDPEIAQQVLDRLMQVIEGIDQKTNMEYTQPVVVEQSGDQRGKAKESGGKLKQLINEFLEKIKSKAHKTEARFKGLAGEEATKSIKEAIAESVRASATGRPDAGKDAGKSGDEVGSPEEEPPILAAFGKGDMHLVTPEGTIVVTYEEAALPEEVADSVAEQILDYKRSHPGWHGPKAGKRNADLNAERAPE</sequence>
<evidence type="ECO:0000256" key="1">
    <source>
        <dbReference type="SAM" id="MobiDB-lite"/>
    </source>
</evidence>
<name>I0YYE1_COCSC</name>
<dbReference type="Proteomes" id="UP000007264">
    <property type="component" value="Unassembled WGS sequence"/>
</dbReference>
<dbReference type="Gene3D" id="3.40.30.10">
    <property type="entry name" value="Glutaredoxin"/>
    <property type="match status" value="1"/>
</dbReference>
<feature type="region of interest" description="Disordered" evidence="1">
    <location>
        <begin position="300"/>
        <end position="324"/>
    </location>
</feature>